<evidence type="ECO:0000313" key="2">
    <source>
        <dbReference type="Proteomes" id="UP000002866"/>
    </source>
</evidence>
<protein>
    <submittedName>
        <fullName evidence="1">Uncharacterized protein</fullName>
    </submittedName>
</protein>
<dbReference type="Proteomes" id="UP000002866">
    <property type="component" value="Chromosome 7"/>
</dbReference>
<organism evidence="1 2">
    <name type="scientific">Henningerozyma blattae (strain ATCC 34711 / CBS 6284 / DSM 70876 / NBRC 10599 / NRRL Y-10934 / UCD 77-7)</name>
    <name type="common">Yeast</name>
    <name type="synonym">Tetrapisispora blattae</name>
    <dbReference type="NCBI Taxonomy" id="1071380"/>
    <lineage>
        <taxon>Eukaryota</taxon>
        <taxon>Fungi</taxon>
        <taxon>Dikarya</taxon>
        <taxon>Ascomycota</taxon>
        <taxon>Saccharomycotina</taxon>
        <taxon>Saccharomycetes</taxon>
        <taxon>Saccharomycetales</taxon>
        <taxon>Saccharomycetaceae</taxon>
        <taxon>Henningerozyma</taxon>
    </lineage>
</organism>
<dbReference type="HOGENOM" id="CLU_293235_0_0_1"/>
<dbReference type="GeneID" id="14497427"/>
<name>I2H7E3_HENB6</name>
<dbReference type="KEGG" id="tbl:TBLA_0G03610"/>
<accession>I2H7E3</accession>
<dbReference type="eggNOG" id="ENOG502S4M0">
    <property type="taxonomic scope" value="Eukaryota"/>
</dbReference>
<gene>
    <name evidence="1" type="primary">TBLA0G03610</name>
    <name evidence="1" type="ORF">TBLA_0G03610</name>
</gene>
<dbReference type="InParanoid" id="I2H7E3"/>
<proteinExistence type="predicted"/>
<reference evidence="1 2" key="1">
    <citation type="journal article" date="2011" name="Proc. Natl. Acad. Sci. U.S.A.">
        <title>Evolutionary erosion of yeast sex chromosomes by mating-type switching accidents.</title>
        <authorList>
            <person name="Gordon J.L."/>
            <person name="Armisen D."/>
            <person name="Proux-Wera E."/>
            <person name="Oheigeartaigh S.S."/>
            <person name="Byrne K.P."/>
            <person name="Wolfe K.H."/>
        </authorList>
    </citation>
    <scope>NUCLEOTIDE SEQUENCE [LARGE SCALE GENOMIC DNA]</scope>
    <source>
        <strain evidence="2">ATCC 34711 / CBS 6284 / DSM 70876 / NBRC 10599 / NRRL Y-10934 / UCD 77-7</strain>
    </source>
</reference>
<sequence length="1037" mass="121687">MLKVKNNNISGSFIKCIPKHSINTKKYVSTTTKDNSKDKTVKYATAKSTPLISKSNKGISTLKQSKDNELLIHDLNQLFNGTNPYIKKLTRNSPTLNINRLIIPFLQHSVKNHDIDNKKILLQNKIFQQFTNLLANKDCKYKFDASTFIQLSFQYSDLLSTQKFKLILLRTLTYSSQREYPEFYYYSGLALLLVAKKDVTSIECLLKKIPISDGRKSILKYCVYSSLLKLNQFESTFIELTKYFDNLAIPNPSLKIQNFNNDIELTIFKLLAENYFLQLATFNPHAATHQWVAFIRKYSDYFSLSYQFYLQFIENLLLSKNAKVNWEMVKRIYGYAYPLSLRKSVSIPMPIINFTCLLFPGTKENFASQSISSNLSLLLQFCIKKKDTQLFFKILNESIIRNIVLNLNSNIYLTMLKYLHTSAQPNCNTSIPMKHLLYILDSHGSLILKQGNNFASLQYINFVNMTFEDMKVLWISFFTRSKFFENICLSINILQYQDVLNQIFSKIYLILKTENLFNLKYILVMSCRAYTNVLRATTSSNTTNDTSFEIDSTYRLLATLSNIIREIYEIYSNATSLDNSQFDSKTITIIKKTNLPKINNLPSLSNNKSQFYSLSYLIKSNPIFGLNIYHILRNEGYLFDTTTYLALLYHCRFIDSNIVSVIQNELEQNQCISECLSKAFNKAIITAPLIKINEYIQYLPITNSKFLLSLPDQSIIKLFDQTSDALDVIWKIGFPTKFQSEDIKSRHKLLISYIYKRLYSEQLYQEIINFQSCCGLNDKDIIILLKSYLKLFKFNDYEKCLHQFNNRISQIERNDLSIEYSYRKKFEQFNIQQEESLISKNNREHMMAKISYLNNFPLWTIPRVNKNIIKPHSIHILGYELLNQLFNLSTLLKSYSYYTDNINELKILKSDTLQKYLLVRFMLYEIYDATMILKMNSSLKLLSLIKMKNYLRFRKFLNCPNLNFHEMKIYISILERIDKGKLVELLDNIVESQTFNKDKKPIFLEEKCKFKLENNEMKELVKHLREKIFKCHNISSY</sequence>
<dbReference type="EMBL" id="HE806322">
    <property type="protein sequence ID" value="CCH62295.1"/>
    <property type="molecule type" value="Genomic_DNA"/>
</dbReference>
<keyword evidence="2" id="KW-1185">Reference proteome</keyword>
<dbReference type="AlphaFoldDB" id="I2H7E3"/>
<evidence type="ECO:0000313" key="1">
    <source>
        <dbReference type="EMBL" id="CCH62295.1"/>
    </source>
</evidence>
<dbReference type="RefSeq" id="XP_004181814.1">
    <property type="nucleotide sequence ID" value="XM_004181766.1"/>
</dbReference>
<dbReference type="STRING" id="1071380.I2H7E3"/>